<comment type="similarity">
    <text evidence="2">Belongs to the ARPC4 family.</text>
</comment>
<dbReference type="GO" id="GO:0030041">
    <property type="term" value="P:actin filament polymerization"/>
    <property type="evidence" value="ECO:0007669"/>
    <property type="project" value="InterPro"/>
</dbReference>
<dbReference type="GO" id="GO:0044396">
    <property type="term" value="P:actin cortical patch organization"/>
    <property type="evidence" value="ECO:0007669"/>
    <property type="project" value="EnsemblFungi"/>
</dbReference>
<evidence type="ECO:0000313" key="10">
    <source>
        <dbReference type="Proteomes" id="UP000813423"/>
    </source>
</evidence>
<feature type="region of interest" description="Disordered" evidence="8">
    <location>
        <begin position="685"/>
        <end position="752"/>
    </location>
</feature>
<evidence type="ECO:0000256" key="6">
    <source>
        <dbReference type="ARBA" id="ARBA00054835"/>
    </source>
</evidence>
<dbReference type="Proteomes" id="UP000813423">
    <property type="component" value="Unassembled WGS sequence"/>
</dbReference>
<dbReference type="InterPro" id="IPR012677">
    <property type="entry name" value="Nucleotide-bd_a/b_plait_sf"/>
</dbReference>
<dbReference type="SUPFAM" id="SSF69645">
    <property type="entry name" value="Arp2/3 complex subunits"/>
    <property type="match status" value="1"/>
</dbReference>
<dbReference type="PANTHER" id="PTHR22629:SF0">
    <property type="entry name" value="ACTIN-RELATED PROTEIN 2_3 COMPLEX SUBUNIT 4"/>
    <property type="match status" value="1"/>
</dbReference>
<evidence type="ECO:0000313" key="9">
    <source>
        <dbReference type="EMBL" id="KAH1907089.1"/>
    </source>
</evidence>
<evidence type="ECO:0000256" key="8">
    <source>
        <dbReference type="SAM" id="MobiDB-lite"/>
    </source>
</evidence>
<dbReference type="Pfam" id="PF05856">
    <property type="entry name" value="ARPC4"/>
    <property type="match status" value="1"/>
</dbReference>
<evidence type="ECO:0000256" key="2">
    <source>
        <dbReference type="ARBA" id="ARBA00005919"/>
    </source>
</evidence>
<evidence type="ECO:0000256" key="3">
    <source>
        <dbReference type="ARBA" id="ARBA00022490"/>
    </source>
</evidence>
<dbReference type="GO" id="GO:0060090">
    <property type="term" value="F:molecular adaptor activity"/>
    <property type="evidence" value="ECO:0007669"/>
    <property type="project" value="EnsemblFungi"/>
</dbReference>
<keyword evidence="4" id="KW-0009">Actin-binding</keyword>
<proteinExistence type="inferred from homology"/>
<dbReference type="PANTHER" id="PTHR22629">
    <property type="entry name" value="ARP2/3 COMPLEX 20 KD SUBUNIT"/>
    <property type="match status" value="1"/>
</dbReference>
<feature type="compositionally biased region" description="Polar residues" evidence="8">
    <location>
        <begin position="774"/>
        <end position="789"/>
    </location>
</feature>
<accession>A0A9P8NJZ5</accession>
<dbReference type="GO" id="GO:0005885">
    <property type="term" value="C:Arp2/3 protein complex"/>
    <property type="evidence" value="ECO:0007669"/>
    <property type="project" value="EnsemblFungi"/>
</dbReference>
<comment type="subcellular location">
    <subcellularLocation>
        <location evidence="1">Cytoplasm</location>
        <location evidence="1">Cytoskeleton</location>
    </subcellularLocation>
</comment>
<evidence type="ECO:0000256" key="5">
    <source>
        <dbReference type="ARBA" id="ARBA00023212"/>
    </source>
</evidence>
<dbReference type="Gene3D" id="3.30.70.330">
    <property type="match status" value="1"/>
</dbReference>
<feature type="compositionally biased region" description="Polar residues" evidence="8">
    <location>
        <begin position="694"/>
        <end position="716"/>
    </location>
</feature>
<dbReference type="InterPro" id="IPR035979">
    <property type="entry name" value="RBD_domain_sf"/>
</dbReference>
<dbReference type="InterPro" id="IPR008384">
    <property type="entry name" value="ARPC4"/>
</dbReference>
<dbReference type="GO" id="GO:0034314">
    <property type="term" value="P:Arp2/3 complex-mediated actin nucleation"/>
    <property type="evidence" value="ECO:0007669"/>
    <property type="project" value="EnsemblFungi"/>
</dbReference>
<reference evidence="9" key="1">
    <citation type="submission" date="2021-08" db="EMBL/GenBank/DDBJ databases">
        <title>Global Aspergillus fumigatus from environmental and clinical sources.</title>
        <authorList>
            <person name="Barber A."/>
            <person name="Sae-Ong T."/>
        </authorList>
    </citation>
    <scope>NUCLEOTIDE SEQUENCE</scope>
    <source>
        <strain evidence="9">NRZ-2016-071</strain>
    </source>
</reference>
<evidence type="ECO:0000256" key="4">
    <source>
        <dbReference type="ARBA" id="ARBA00023203"/>
    </source>
</evidence>
<dbReference type="FunFam" id="3.30.1460.20:FF:000001">
    <property type="entry name" value="Actin-related protein 2/3 complex subunit 4"/>
    <property type="match status" value="1"/>
</dbReference>
<sequence>MSQSLRPYLQCVRSSLTAALAISNFASQTSERHNVPEIEAQSSPELLLNPLTISRNENEKVLIEPSVNSVRVSIRIKQADEIEHILVHKFTRFLTQRAESFFILRRKPVKGYDISFLITNFHTEAMLKHKLVDFIIQFMEEVDKEISEMKLFLNARARFVAESFLTPGKETNGQASGHESGYAFTSPYPQSYNMLPFGAPGMPGFAPQQGQYMMAPGNPNPSQPLQRGGPFMYSPFYGMQSMAHALPGVIGQAHGMHSPMPASNTKLQLSVRPKQTGFTPTGSHWAPRSSLHQLLEHDSASRDIATQAVDCEKSFDTVALPAEMPIGSQVHNRMPSQWGVVKIANIPYSVTRQEIIQFLGRQARLITPQQGCAIHIIMERSTAKTMDCYAEFQSANDAQETATRINRIYETGRAPRLGNRSVDVEFSNQDALLKDLFPRAKCIIWKDAMPTAVPNDDPFSTGFSGFFTSEEIVNAIRHAEIPHRSPFCAKCPQRTYESTISTLYKFPWYATKLYTVHDRNQLFELVSRHILSLVARVKRSNTVGLDQRLLRELLYAGLNCPAFNERQKYTLCVNSEDTTEILKFPDMGKWFPFDTLVKLPKSEESTLLYYVKLISKGTLHDRTDMKLPNNFPLTNIHLESPYGPIWFEWPSNIAKTMTWEDASLHEMSILSHLVLTGWMKNDQENTKKSGLLPDSTTGSSRESHANTIVSSGSDNSPIDVRTPSRTDNLATPSRRASVQLGSRSSFAESSDDSWRRAIYMHSSAGMRGRFPGHRNTQSSPTCLPSAGNP</sequence>
<evidence type="ECO:0000256" key="7">
    <source>
        <dbReference type="ARBA" id="ARBA00082270"/>
    </source>
</evidence>
<dbReference type="GO" id="GO:0051015">
    <property type="term" value="F:actin filament binding"/>
    <property type="evidence" value="ECO:0007669"/>
    <property type="project" value="EnsemblFungi"/>
</dbReference>
<organism evidence="9 10">
    <name type="scientific">Aspergillus fumigatus</name>
    <name type="common">Neosartorya fumigata</name>
    <dbReference type="NCBI Taxonomy" id="746128"/>
    <lineage>
        <taxon>Eukaryota</taxon>
        <taxon>Fungi</taxon>
        <taxon>Dikarya</taxon>
        <taxon>Ascomycota</taxon>
        <taxon>Pezizomycotina</taxon>
        <taxon>Eurotiomycetes</taxon>
        <taxon>Eurotiomycetidae</taxon>
        <taxon>Eurotiales</taxon>
        <taxon>Aspergillaceae</taxon>
        <taxon>Aspergillus</taxon>
        <taxon>Aspergillus subgen. Fumigati</taxon>
    </lineage>
</organism>
<protein>
    <recommendedName>
        <fullName evidence="7">Arp2/3 complex 20 kDa</fullName>
    </recommendedName>
</protein>
<evidence type="ECO:0000256" key="1">
    <source>
        <dbReference type="ARBA" id="ARBA00004245"/>
    </source>
</evidence>
<name>A0A9P8NJZ5_ASPFM</name>
<comment type="caution">
    <text evidence="9">The sequence shown here is derived from an EMBL/GenBank/DDBJ whole genome shotgun (WGS) entry which is preliminary data.</text>
</comment>
<dbReference type="AlphaFoldDB" id="A0A9P8NJZ5"/>
<keyword evidence="5" id="KW-0206">Cytoskeleton</keyword>
<gene>
    <name evidence="9" type="ORF">KXV57_004931</name>
</gene>
<dbReference type="SUPFAM" id="SSF54928">
    <property type="entry name" value="RNA-binding domain, RBD"/>
    <property type="match status" value="1"/>
</dbReference>
<feature type="region of interest" description="Disordered" evidence="8">
    <location>
        <begin position="764"/>
        <end position="789"/>
    </location>
</feature>
<dbReference type="Gene3D" id="3.30.1460.20">
    <property type="match status" value="1"/>
</dbReference>
<dbReference type="InterPro" id="IPR034666">
    <property type="entry name" value="ARPC2/4"/>
</dbReference>
<feature type="compositionally biased region" description="Polar residues" evidence="8">
    <location>
        <begin position="723"/>
        <end position="741"/>
    </location>
</feature>
<keyword evidence="3" id="KW-0963">Cytoplasm</keyword>
<dbReference type="GO" id="GO:0003676">
    <property type="term" value="F:nucleic acid binding"/>
    <property type="evidence" value="ECO:0007669"/>
    <property type="project" value="InterPro"/>
</dbReference>
<comment type="function">
    <text evidence="6">Functions as actin-binding component of the Arp2/3 complex which is involved in regulation of actin polymerization and together with an activating nucleation-promoting factor (NPF) mediates the formation of branched actin networks. Seems to contact the mother actin filament.</text>
</comment>
<dbReference type="EMBL" id="JAIBSC010000031">
    <property type="protein sequence ID" value="KAH1907089.1"/>
    <property type="molecule type" value="Genomic_DNA"/>
</dbReference>